<accession>A0A7J9NVK6</accession>
<organism evidence="1 2">
    <name type="scientific">Methanococcus maripaludis</name>
    <name type="common">Methanococcus deltae</name>
    <dbReference type="NCBI Taxonomy" id="39152"/>
    <lineage>
        <taxon>Archaea</taxon>
        <taxon>Methanobacteriati</taxon>
        <taxon>Methanobacteriota</taxon>
        <taxon>Methanomada group</taxon>
        <taxon>Methanococci</taxon>
        <taxon>Methanococcales</taxon>
        <taxon>Methanococcaceae</taxon>
        <taxon>Methanococcus</taxon>
    </lineage>
</organism>
<dbReference type="EMBL" id="JACDUH010000003">
    <property type="protein sequence ID" value="MBA2851710.1"/>
    <property type="molecule type" value="Genomic_DNA"/>
</dbReference>
<dbReference type="RefSeq" id="WP_181501535.1">
    <property type="nucleotide sequence ID" value="NZ_JACDUH010000003.1"/>
</dbReference>
<protein>
    <submittedName>
        <fullName evidence="1">Uncharacterized protein</fullName>
    </submittedName>
</protein>
<reference evidence="1 2" key="1">
    <citation type="submission" date="2020-07" db="EMBL/GenBank/DDBJ databases">
        <title>Genomic Encyclopedia of Type Strains, Phase IV (KMG-V): Genome sequencing to study the core and pangenomes of soil and plant-associated prokaryotes.</title>
        <authorList>
            <person name="Whitman W."/>
        </authorList>
    </citation>
    <scope>NUCLEOTIDE SEQUENCE [LARGE SCALE GENOMIC DNA]</scope>
    <source>
        <strain evidence="1 2">A1</strain>
    </source>
</reference>
<comment type="caution">
    <text evidence="1">The sequence shown here is derived from an EMBL/GenBank/DDBJ whole genome shotgun (WGS) entry which is preliminary data.</text>
</comment>
<name>A0A7J9NVK6_METMI</name>
<gene>
    <name evidence="1" type="ORF">HNP86_001869</name>
</gene>
<sequence>MPILLERTFENSAMEFADYGFSHKGAVDYFTSSVYRSFGNVYTGAFTVPLIENTFNGKYLYMGGKFGGTNCSGYTSTVKMYIQFRNASGAVIESTNSRSVSFRSGGSTSFIVLHKIPDGATSFSFAFDNYKSGCWSYPVPYVYLGGYYILEPDRTYKSCILGETSTSQTYNVSRPELTDCAFITSEYKPPATANLSVNAMYNTSTATFAVPLGGMGTWLSPSSTVDNIQTIITSNVGVAFERQSSFVLLLDKTNNMRPIKLYQYENIINHNPLQDKAVYQFISPLNENDNLQEKSFKFDGDGLFDCILTPEIIVGDLTGITQLNCTVTVKDSSDNVIDSCNVDLLNQTYDKTMIIPKNYSLEDLTLSYLVDGSGSVTETTYADLFLNMTMTRIV</sequence>
<evidence type="ECO:0000313" key="1">
    <source>
        <dbReference type="EMBL" id="MBA2851710.1"/>
    </source>
</evidence>
<proteinExistence type="predicted"/>
<dbReference type="Proteomes" id="UP000564425">
    <property type="component" value="Unassembled WGS sequence"/>
</dbReference>
<evidence type="ECO:0000313" key="2">
    <source>
        <dbReference type="Proteomes" id="UP000564425"/>
    </source>
</evidence>
<dbReference type="AlphaFoldDB" id="A0A7J9NVK6"/>